<gene>
    <name evidence="2" type="ORF">TMPK1_06210</name>
</gene>
<name>A0A8S8X7I4_9PROT</name>
<keyword evidence="3" id="KW-1185">Reference proteome</keyword>
<dbReference type="Gene3D" id="6.10.250.2410">
    <property type="match status" value="1"/>
</dbReference>
<dbReference type="Proteomes" id="UP000681075">
    <property type="component" value="Unassembled WGS sequence"/>
</dbReference>
<organism evidence="2 3">
    <name type="scientific">Roseiterribacter gracilis</name>
    <dbReference type="NCBI Taxonomy" id="2812848"/>
    <lineage>
        <taxon>Bacteria</taxon>
        <taxon>Pseudomonadati</taxon>
        <taxon>Pseudomonadota</taxon>
        <taxon>Alphaproteobacteria</taxon>
        <taxon>Rhodospirillales</taxon>
        <taxon>Roseiterribacteraceae</taxon>
        <taxon>Roseiterribacter</taxon>
    </lineage>
</organism>
<reference evidence="2" key="1">
    <citation type="submission" date="2021-02" db="EMBL/GenBank/DDBJ databases">
        <title>Genome sequence of Rhodospirillales sp. strain TMPK1 isolated from soil.</title>
        <authorList>
            <person name="Nakai R."/>
            <person name="Kusada H."/>
            <person name="Tamaki H."/>
        </authorList>
    </citation>
    <scope>NUCLEOTIDE SEQUENCE</scope>
    <source>
        <strain evidence="2">TMPK1</strain>
    </source>
</reference>
<comment type="caution">
    <text evidence="2">The sequence shown here is derived from an EMBL/GenBank/DDBJ whole genome shotgun (WGS) entry which is preliminary data.</text>
</comment>
<dbReference type="InterPro" id="IPR003768">
    <property type="entry name" value="ScpA"/>
</dbReference>
<evidence type="ECO:0000313" key="2">
    <source>
        <dbReference type="EMBL" id="GIL38384.1"/>
    </source>
</evidence>
<evidence type="ECO:0000313" key="3">
    <source>
        <dbReference type="Proteomes" id="UP000681075"/>
    </source>
</evidence>
<accession>A0A8S8X7I4</accession>
<dbReference type="PANTHER" id="PTHR33969:SF2">
    <property type="entry name" value="SEGREGATION AND CONDENSATION PROTEIN A"/>
    <property type="match status" value="1"/>
</dbReference>
<proteinExistence type="predicted"/>
<dbReference type="RefSeq" id="WP_420241371.1">
    <property type="nucleotide sequence ID" value="NZ_BOPV01000001.1"/>
</dbReference>
<dbReference type="AlphaFoldDB" id="A0A8S8X7I4"/>
<dbReference type="Pfam" id="PF02616">
    <property type="entry name" value="SMC_ScpA"/>
    <property type="match status" value="1"/>
</dbReference>
<dbReference type="PANTHER" id="PTHR33969">
    <property type="entry name" value="SEGREGATION AND CONDENSATION PROTEIN A"/>
    <property type="match status" value="1"/>
</dbReference>
<protein>
    <recommendedName>
        <fullName evidence="1">Segregation and condensation protein A</fullName>
    </recommendedName>
</protein>
<dbReference type="EMBL" id="BOPV01000001">
    <property type="protein sequence ID" value="GIL38384.1"/>
    <property type="molecule type" value="Genomic_DNA"/>
</dbReference>
<sequence>MTAFAHELPDEDEHGQFLLDLDGFDGPIDLLLSLARDQKVDLTKISILALAEQYLAFIERARRIRLELAADYLVMAAWLAFLKSRLLLPAPPGDPEPTGEEMAAALAFQLRRLEAIREAGNALLRRPQLGREIFARGEVEPIAIRLHWDAGVTLYDLLALRGAIHTRKAKPALRMAEYNLHSVEKAIEWLSSLLPGMPGWTTLKTFVPTRARDATEARSAIAATFGASLELAKRGKLDIRQDGAFQPIYLRSADRVDVFEEEPETETKNDG</sequence>
<evidence type="ECO:0000256" key="1">
    <source>
        <dbReference type="ARBA" id="ARBA00044777"/>
    </source>
</evidence>